<comment type="caution">
    <text evidence="2">The sequence shown here is derived from an EMBL/GenBank/DDBJ whole genome shotgun (WGS) entry which is preliminary data.</text>
</comment>
<evidence type="ECO:0000256" key="1">
    <source>
        <dbReference type="SAM" id="MobiDB-lite"/>
    </source>
</evidence>
<accession>A0A438G884</accession>
<organism evidence="2 3">
    <name type="scientific">Vitis vinifera</name>
    <name type="common">Grape</name>
    <dbReference type="NCBI Taxonomy" id="29760"/>
    <lineage>
        <taxon>Eukaryota</taxon>
        <taxon>Viridiplantae</taxon>
        <taxon>Streptophyta</taxon>
        <taxon>Embryophyta</taxon>
        <taxon>Tracheophyta</taxon>
        <taxon>Spermatophyta</taxon>
        <taxon>Magnoliopsida</taxon>
        <taxon>eudicotyledons</taxon>
        <taxon>Gunneridae</taxon>
        <taxon>Pentapetalae</taxon>
        <taxon>rosids</taxon>
        <taxon>Vitales</taxon>
        <taxon>Vitaceae</taxon>
        <taxon>Viteae</taxon>
        <taxon>Vitis</taxon>
    </lineage>
</organism>
<sequence length="87" mass="9345">MFGAVANVPTNSPHLRKSGSRPVFSDPGSGELGSGAEEGFLHSVEVDEMKGASAPLSTAAIMPSPIFLWRFKVSFLIFISYSSTYYI</sequence>
<dbReference type="EMBL" id="QGNW01000534">
    <property type="protein sequence ID" value="RVW68433.1"/>
    <property type="molecule type" value="Genomic_DNA"/>
</dbReference>
<feature type="region of interest" description="Disordered" evidence="1">
    <location>
        <begin position="1"/>
        <end position="36"/>
    </location>
</feature>
<gene>
    <name evidence="2" type="ORF">CK203_058369</name>
</gene>
<dbReference type="Proteomes" id="UP000288805">
    <property type="component" value="Unassembled WGS sequence"/>
</dbReference>
<evidence type="ECO:0000313" key="2">
    <source>
        <dbReference type="EMBL" id="RVW68433.1"/>
    </source>
</evidence>
<proteinExistence type="predicted"/>
<name>A0A438G884_VITVI</name>
<protein>
    <submittedName>
        <fullName evidence="2">Uncharacterized protein</fullName>
    </submittedName>
</protein>
<reference evidence="2 3" key="1">
    <citation type="journal article" date="2018" name="PLoS Genet.">
        <title>Population sequencing reveals clonal diversity and ancestral inbreeding in the grapevine cultivar Chardonnay.</title>
        <authorList>
            <person name="Roach M.J."/>
            <person name="Johnson D.L."/>
            <person name="Bohlmann J."/>
            <person name="van Vuuren H.J."/>
            <person name="Jones S.J."/>
            <person name="Pretorius I.S."/>
            <person name="Schmidt S.A."/>
            <person name="Borneman A.R."/>
        </authorList>
    </citation>
    <scope>NUCLEOTIDE SEQUENCE [LARGE SCALE GENOMIC DNA]</scope>
    <source>
        <strain evidence="3">cv. Chardonnay</strain>
        <tissue evidence="2">Leaf</tissue>
    </source>
</reference>
<dbReference type="AlphaFoldDB" id="A0A438G884"/>
<evidence type="ECO:0000313" key="3">
    <source>
        <dbReference type="Proteomes" id="UP000288805"/>
    </source>
</evidence>